<keyword evidence="2" id="KW-1185">Reference proteome</keyword>
<geneLocation type="plasmid" evidence="1 2">
    <name>pBq12S5</name>
</geneLocation>
<proteinExistence type="predicted"/>
<accession>A0ACD3VLY5</accession>
<gene>
    <name evidence="1" type="ORF">J4P68_0040440</name>
</gene>
<name>A0ACD3VLY5_9BRAD</name>
<dbReference type="EMBL" id="CP088283">
    <property type="protein sequence ID" value="UGY07445.1"/>
    <property type="molecule type" value="Genomic_DNA"/>
</dbReference>
<protein>
    <submittedName>
        <fullName evidence="1">Uncharacterized protein</fullName>
    </submittedName>
</protein>
<evidence type="ECO:0000313" key="1">
    <source>
        <dbReference type="EMBL" id="UGY07445.1"/>
    </source>
</evidence>
<organism evidence="1 2">
    <name type="scientific">Bradyrhizobium quebecense</name>
    <dbReference type="NCBI Taxonomy" id="2748629"/>
    <lineage>
        <taxon>Bacteria</taxon>
        <taxon>Pseudomonadati</taxon>
        <taxon>Pseudomonadota</taxon>
        <taxon>Alphaproteobacteria</taxon>
        <taxon>Hyphomicrobiales</taxon>
        <taxon>Nitrobacteraceae</taxon>
        <taxon>Bradyrhizobium</taxon>
    </lineage>
</organism>
<keyword evidence="1" id="KW-0614">Plasmid</keyword>
<reference evidence="1 2" key="1">
    <citation type="journal article" date="2021" name="Int. J. Syst. Evol. Microbiol.">
        <title>Bradyrhizobium septentrionale sp. nov. (sv. septentrionale) and Bradyrhizobium quebecense sp. nov. (sv. septentrionale) associated with legumes native to Canada possess rearranged symbiosis genes and numerous insertion sequences.</title>
        <authorList>
            <person name="Bromfield E.S.P."/>
            <person name="Cloutier S."/>
        </authorList>
    </citation>
    <scope>NUCLEOTIDE SEQUENCE [LARGE SCALE GENOMIC DNA]</scope>
    <source>
        <strain evidence="1 2">12S5</strain>
    </source>
</reference>
<evidence type="ECO:0000313" key="2">
    <source>
        <dbReference type="Proteomes" id="UP000692816"/>
    </source>
</evidence>
<dbReference type="Proteomes" id="UP000692816">
    <property type="component" value="Plasmid pBq12S5"/>
</dbReference>
<sequence length="532" mass="60044">MAADTFLRELSLLRAFRGEYMGDGLLEALEESGLLLPRLRIRLPDPIARRFWLSSHDEVPRRMTHPIEPDGVRWDAAVAFDKALHRSQNWIVYGLAPNPLDYPQEPFSQFIEQPSPDAFVPHRDRRLDVSNDIDETLVTDNYDDRYCTWQLLFAAEQAEAGVAMRINFGDERRFAAIRTSMESGRLPEGVRFSYNFQPVYAAREFKKHEKALDAVVWFAEERGRALNDIVKGQGGRFRLSAEQARRYDGATLELAVASCHRFDVDVDALVALIRYCAKRWSDWDSDGRPFIAEAYKDFVGAAVLLVRRRGALSFVELRDRVGVVGGWHKPVLDLMWPDWAKQEKERVSLTLQANPGVRASGVTQADIDAFVEFLANEALEAFFWRLKSFEDHALRGNEFAIEAMKSDIQGMAVVVEHVATALGSNKDQLYEQFKQLWSKPDVTAILKRGDVAPLARQANLADDWPALKAKIEALRAVPGGDIAADLVMAHRIRGGVHSQLPEDDQLELEALFTGLMRAALLTFVVVRPGKSP</sequence>